<evidence type="ECO:0000313" key="1">
    <source>
        <dbReference type="EMBL" id="KAA1113138.1"/>
    </source>
</evidence>
<proteinExistence type="predicted"/>
<comment type="caution">
    <text evidence="1">The sequence shown here is derived from an EMBL/GenBank/DDBJ whole genome shotgun (WGS) entry which is preliminary data.</text>
</comment>
<accession>A0A5B0QIY2</accession>
<dbReference type="EMBL" id="VSWC01000015">
    <property type="protein sequence ID" value="KAA1113138.1"/>
    <property type="molecule type" value="Genomic_DNA"/>
</dbReference>
<reference evidence="1 2" key="1">
    <citation type="submission" date="2019-05" db="EMBL/GenBank/DDBJ databases">
        <title>Emergence of the Ug99 lineage of the wheat stem rust pathogen through somatic hybridization.</title>
        <authorList>
            <person name="Li F."/>
            <person name="Upadhyaya N.M."/>
            <person name="Sperschneider J."/>
            <person name="Matny O."/>
            <person name="Nguyen-Phuc H."/>
            <person name="Mago R."/>
            <person name="Raley C."/>
            <person name="Miller M.E."/>
            <person name="Silverstein K.A.T."/>
            <person name="Henningsen E."/>
            <person name="Hirsch C.D."/>
            <person name="Visser B."/>
            <person name="Pretorius Z.A."/>
            <person name="Steffenson B.J."/>
            <person name="Schwessinger B."/>
            <person name="Dodds P.N."/>
            <person name="Figueroa M."/>
        </authorList>
    </citation>
    <scope>NUCLEOTIDE SEQUENCE [LARGE SCALE GENOMIC DNA]</scope>
    <source>
        <strain evidence="1">21-0</strain>
    </source>
</reference>
<keyword evidence="2" id="KW-1185">Reference proteome</keyword>
<dbReference type="AlphaFoldDB" id="A0A5B0QIY2"/>
<gene>
    <name evidence="1" type="ORF">PGT21_022547</name>
</gene>
<organism evidence="1 2">
    <name type="scientific">Puccinia graminis f. sp. tritici</name>
    <dbReference type="NCBI Taxonomy" id="56615"/>
    <lineage>
        <taxon>Eukaryota</taxon>
        <taxon>Fungi</taxon>
        <taxon>Dikarya</taxon>
        <taxon>Basidiomycota</taxon>
        <taxon>Pucciniomycotina</taxon>
        <taxon>Pucciniomycetes</taxon>
        <taxon>Pucciniales</taxon>
        <taxon>Pucciniaceae</taxon>
        <taxon>Puccinia</taxon>
    </lineage>
</organism>
<protein>
    <submittedName>
        <fullName evidence="1">Uncharacterized protein</fullName>
    </submittedName>
</protein>
<dbReference type="Proteomes" id="UP000324748">
    <property type="component" value="Unassembled WGS sequence"/>
</dbReference>
<sequence>MGISPGDGNLVVYSKTLESDIGTAMKLVSRPNVPSFLNAEHKLRPELLHFLSLVFQHRLSFIRASGYKQHAASTWPASSVISALGAEPGAALLLIHAEPPE</sequence>
<evidence type="ECO:0000313" key="2">
    <source>
        <dbReference type="Proteomes" id="UP000324748"/>
    </source>
</evidence>
<name>A0A5B0QIY2_PUCGR</name>